<feature type="region of interest" description="Disordered" evidence="1">
    <location>
        <begin position="1"/>
        <end position="173"/>
    </location>
</feature>
<dbReference type="InParanoid" id="Q2HEY9"/>
<name>Q2HEY9_CHAGB</name>
<protein>
    <submittedName>
        <fullName evidence="2">Uncharacterized protein</fullName>
    </submittedName>
</protein>
<reference evidence="3" key="1">
    <citation type="journal article" date="2015" name="Genome Announc.">
        <title>Draft genome sequence of the cellulolytic fungus Chaetomium globosum.</title>
        <authorList>
            <person name="Cuomo C.A."/>
            <person name="Untereiner W.A."/>
            <person name="Ma L.-J."/>
            <person name="Grabherr M."/>
            <person name="Birren B.W."/>
        </authorList>
    </citation>
    <scope>NUCLEOTIDE SEQUENCE [LARGE SCALE GENOMIC DNA]</scope>
    <source>
        <strain evidence="3">ATCC 6205 / CBS 148.51 / DSM 1962 / NBRC 6347 / NRRL 1970</strain>
    </source>
</reference>
<dbReference type="AlphaFoldDB" id="Q2HEY9"/>
<evidence type="ECO:0000313" key="3">
    <source>
        <dbReference type="Proteomes" id="UP000001056"/>
    </source>
</evidence>
<feature type="compositionally biased region" description="Basic residues" evidence="1">
    <location>
        <begin position="1"/>
        <end position="11"/>
    </location>
</feature>
<dbReference type="EMBL" id="CH408029">
    <property type="protein sequence ID" value="EAQ92980.1"/>
    <property type="molecule type" value="Genomic_DNA"/>
</dbReference>
<dbReference type="OrthoDB" id="10441122at2759"/>
<gene>
    <name evidence="2" type="ORF">CHGG_01215</name>
</gene>
<accession>Q2HEY9</accession>
<dbReference type="VEuPathDB" id="FungiDB:CHGG_01215"/>
<feature type="compositionally biased region" description="Basic and acidic residues" evidence="1">
    <location>
        <begin position="55"/>
        <end position="66"/>
    </location>
</feature>
<proteinExistence type="predicted"/>
<evidence type="ECO:0000313" key="2">
    <source>
        <dbReference type="EMBL" id="EAQ92980.1"/>
    </source>
</evidence>
<dbReference type="OMA" id="MRRDNAG"/>
<organism evidence="2 3">
    <name type="scientific">Chaetomium globosum (strain ATCC 6205 / CBS 148.51 / DSM 1962 / NBRC 6347 / NRRL 1970)</name>
    <name type="common">Soil fungus</name>
    <dbReference type="NCBI Taxonomy" id="306901"/>
    <lineage>
        <taxon>Eukaryota</taxon>
        <taxon>Fungi</taxon>
        <taxon>Dikarya</taxon>
        <taxon>Ascomycota</taxon>
        <taxon>Pezizomycotina</taxon>
        <taxon>Sordariomycetes</taxon>
        <taxon>Sordariomycetidae</taxon>
        <taxon>Sordariales</taxon>
        <taxon>Chaetomiaceae</taxon>
        <taxon>Chaetomium</taxon>
    </lineage>
</organism>
<feature type="compositionally biased region" description="Low complexity" evidence="1">
    <location>
        <begin position="110"/>
        <end position="121"/>
    </location>
</feature>
<feature type="compositionally biased region" description="Low complexity" evidence="1">
    <location>
        <begin position="39"/>
        <end position="54"/>
    </location>
</feature>
<dbReference type="HOGENOM" id="CLU_1547358_0_0_1"/>
<evidence type="ECO:0000256" key="1">
    <source>
        <dbReference type="SAM" id="MobiDB-lite"/>
    </source>
</evidence>
<keyword evidence="3" id="KW-1185">Reference proteome</keyword>
<dbReference type="Proteomes" id="UP000001056">
    <property type="component" value="Unassembled WGS sequence"/>
</dbReference>
<sequence length="173" mass="18111">MSRTRNHRRNPRGTTGLNEAQPFRSGAPSDLAVSLTNHSGGSSSRRAGAAPRPSETQREGRHEAAAGKRRSRGAYAGQESSDANKMAGKAEDRRSTTGRGLGSGSGSGSGSSSSGRVGSVGMSLTEENVKRTARYFEDMRRDNAGERGESSGRRASLLATLEEAGSKLSGGRR</sequence>
<dbReference type="eggNOG" id="ENOG502RKJH">
    <property type="taxonomic scope" value="Eukaryota"/>
</dbReference>
<feature type="compositionally biased region" description="Basic and acidic residues" evidence="1">
    <location>
        <begin position="127"/>
        <end position="152"/>
    </location>
</feature>
<dbReference type="GeneID" id="4387401"/>
<feature type="compositionally biased region" description="Gly residues" evidence="1">
    <location>
        <begin position="99"/>
        <end position="109"/>
    </location>
</feature>
<dbReference type="RefSeq" id="XP_001220436.1">
    <property type="nucleotide sequence ID" value="XM_001220435.1"/>
</dbReference>